<keyword evidence="1" id="KW-0812">Transmembrane</keyword>
<evidence type="ECO:0008006" key="4">
    <source>
        <dbReference type="Google" id="ProtNLM"/>
    </source>
</evidence>
<organism evidence="2 3">
    <name type="scientific">Schinkia azotoformans MEV2011</name>
    <dbReference type="NCBI Taxonomy" id="1348973"/>
    <lineage>
        <taxon>Bacteria</taxon>
        <taxon>Bacillati</taxon>
        <taxon>Bacillota</taxon>
        <taxon>Bacilli</taxon>
        <taxon>Bacillales</taxon>
        <taxon>Bacillaceae</taxon>
        <taxon>Calidifontibacillus/Schinkia group</taxon>
        <taxon>Schinkia</taxon>
    </lineage>
</organism>
<evidence type="ECO:0000313" key="2">
    <source>
        <dbReference type="EMBL" id="KEF40372.1"/>
    </source>
</evidence>
<dbReference type="Proteomes" id="UP000027936">
    <property type="component" value="Unassembled WGS sequence"/>
</dbReference>
<feature type="transmembrane region" description="Helical" evidence="1">
    <location>
        <begin position="12"/>
        <end position="42"/>
    </location>
</feature>
<sequence length="145" mass="16170">MKKKGSYKLGIAVMAIGILMLLGFLGINIGWIIALVIPSYFVYQGWKLFTTRDSKCKKGFGIALMIVGLLWLTGMLHVLIGLAIAALLIYYGMKIIQNNKVLSIAPEIEAAMGESSNTSPFANEFSNKDFDYLDEWEKELNNNQK</sequence>
<name>A0A072NT16_SCHAZ</name>
<proteinExistence type="predicted"/>
<dbReference type="RefSeq" id="WP_035192781.1">
    <property type="nucleotide sequence ID" value="NZ_JJRY01000001.1"/>
</dbReference>
<keyword evidence="1" id="KW-0472">Membrane</keyword>
<protein>
    <recommendedName>
        <fullName evidence="4">Lia operon protein LiaI</fullName>
    </recommendedName>
</protein>
<dbReference type="EMBL" id="JJRY01000001">
    <property type="protein sequence ID" value="KEF40372.1"/>
    <property type="molecule type" value="Genomic_DNA"/>
</dbReference>
<evidence type="ECO:0000313" key="3">
    <source>
        <dbReference type="Proteomes" id="UP000027936"/>
    </source>
</evidence>
<reference evidence="2 3" key="1">
    <citation type="submission" date="2014-04" db="EMBL/GenBank/DDBJ databases">
        <title>Draft genome sequence of Bacillus azotoformans MEV2011, a (co-) denitrifying strain unable to grow in the presence of oxygen.</title>
        <authorList>
            <person name="Nielsen M."/>
            <person name="Schreiber L."/>
            <person name="Finster K."/>
            <person name="Schramm A."/>
        </authorList>
    </citation>
    <scope>NUCLEOTIDE SEQUENCE [LARGE SCALE GENOMIC DNA]</scope>
    <source>
        <strain evidence="2 3">MEV2011</strain>
    </source>
</reference>
<evidence type="ECO:0000256" key="1">
    <source>
        <dbReference type="SAM" id="Phobius"/>
    </source>
</evidence>
<comment type="caution">
    <text evidence="2">The sequence shown here is derived from an EMBL/GenBank/DDBJ whole genome shotgun (WGS) entry which is preliminary data.</text>
</comment>
<dbReference type="PATRIC" id="fig|1348973.3.peg.388"/>
<keyword evidence="1" id="KW-1133">Transmembrane helix</keyword>
<feature type="transmembrane region" description="Helical" evidence="1">
    <location>
        <begin position="62"/>
        <end position="91"/>
    </location>
</feature>
<accession>A0A072NT16</accession>
<gene>
    <name evidence="2" type="ORF">M670_00398</name>
</gene>
<dbReference type="OrthoDB" id="9997715at2"/>
<dbReference type="AlphaFoldDB" id="A0A072NT16"/>